<organism evidence="3 4">
    <name type="scientific">Monoglobus pectinilyticus</name>
    <dbReference type="NCBI Taxonomy" id="1981510"/>
    <lineage>
        <taxon>Bacteria</taxon>
        <taxon>Bacillati</taxon>
        <taxon>Bacillota</taxon>
        <taxon>Clostridia</taxon>
        <taxon>Monoglobales</taxon>
        <taxon>Monoglobaceae</taxon>
        <taxon>Monoglobus</taxon>
    </lineage>
</organism>
<protein>
    <submittedName>
        <fullName evidence="3">RNA-binding protein S1</fullName>
    </submittedName>
</protein>
<dbReference type="AlphaFoldDB" id="A0A2K9P479"/>
<name>A0A2K9P479_9FIRM</name>
<reference evidence="3 4" key="1">
    <citation type="submission" date="2017-04" db="EMBL/GenBank/DDBJ databases">
        <title>Monoglobus pectinilyticus 14 draft genome.</title>
        <authorList>
            <person name="Kim C."/>
            <person name="Rosendale D.I."/>
            <person name="Kelly W.J."/>
            <person name="Tannock G.W."/>
            <person name="Patchett M.L."/>
            <person name="Jordens J.Z."/>
        </authorList>
    </citation>
    <scope>NUCLEOTIDE SEQUENCE [LARGE SCALE GENOMIC DNA]</scope>
    <source>
        <strain evidence="3 4">14</strain>
    </source>
</reference>
<dbReference type="GO" id="GO:0003729">
    <property type="term" value="F:mRNA binding"/>
    <property type="evidence" value="ECO:0007669"/>
    <property type="project" value="TreeGrafter"/>
</dbReference>
<feature type="compositionally biased region" description="Basic and acidic residues" evidence="1">
    <location>
        <begin position="133"/>
        <end position="148"/>
    </location>
</feature>
<gene>
    <name evidence="3" type="ORF">B9O19_01926</name>
</gene>
<feature type="domain" description="S1 motif" evidence="2">
    <location>
        <begin position="6"/>
        <end position="73"/>
    </location>
</feature>
<dbReference type="GO" id="GO:0006412">
    <property type="term" value="P:translation"/>
    <property type="evidence" value="ECO:0007669"/>
    <property type="project" value="TreeGrafter"/>
</dbReference>
<feature type="region of interest" description="Disordered" evidence="1">
    <location>
        <begin position="74"/>
        <end position="114"/>
    </location>
</feature>
<dbReference type="GO" id="GO:0003735">
    <property type="term" value="F:structural constituent of ribosome"/>
    <property type="evidence" value="ECO:0007669"/>
    <property type="project" value="TreeGrafter"/>
</dbReference>
<evidence type="ECO:0000313" key="3">
    <source>
        <dbReference type="EMBL" id="AUO20073.1"/>
    </source>
</evidence>
<dbReference type="InterPro" id="IPR012340">
    <property type="entry name" value="NA-bd_OB-fold"/>
</dbReference>
<dbReference type="RefSeq" id="WP_102366218.1">
    <property type="nucleotide sequence ID" value="NZ_CP020991.1"/>
</dbReference>
<keyword evidence="4" id="KW-1185">Reference proteome</keyword>
<evidence type="ECO:0000259" key="2">
    <source>
        <dbReference type="PROSITE" id="PS50126"/>
    </source>
</evidence>
<dbReference type="InterPro" id="IPR003029">
    <property type="entry name" value="S1_domain"/>
</dbReference>
<dbReference type="SUPFAM" id="SSF50249">
    <property type="entry name" value="Nucleic acid-binding proteins"/>
    <property type="match status" value="1"/>
</dbReference>
<dbReference type="EMBL" id="CP020991">
    <property type="protein sequence ID" value="AUO20073.1"/>
    <property type="molecule type" value="Genomic_DNA"/>
</dbReference>
<dbReference type="InterPro" id="IPR050437">
    <property type="entry name" value="Ribos_protein_bS1-like"/>
</dbReference>
<evidence type="ECO:0000256" key="1">
    <source>
        <dbReference type="SAM" id="MobiDB-lite"/>
    </source>
</evidence>
<dbReference type="Proteomes" id="UP000235589">
    <property type="component" value="Chromosome"/>
</dbReference>
<dbReference type="OrthoDB" id="9810507at2"/>
<dbReference type="PROSITE" id="PS50126">
    <property type="entry name" value="S1"/>
    <property type="match status" value="1"/>
</dbReference>
<evidence type="ECO:0000313" key="4">
    <source>
        <dbReference type="Proteomes" id="UP000235589"/>
    </source>
</evidence>
<sequence>MQIEVGMVLNVKVTGITSFGAFVELPEGKSGLIHISEIASAFVEDVNQHLKKGQVVSAKVIGVDNGKISLSIKQLESGENQAKPEKKPKDRTKKRTSSLRSNQPPEEFEFVSNKNRTDDLSFDDMLQKFKKDSDEKFQDLKRNTDNKRSGGYKRAY</sequence>
<feature type="region of interest" description="Disordered" evidence="1">
    <location>
        <begin position="133"/>
        <end position="156"/>
    </location>
</feature>
<dbReference type="GeneID" id="98063305"/>
<dbReference type="Gene3D" id="2.40.50.140">
    <property type="entry name" value="Nucleic acid-binding proteins"/>
    <property type="match status" value="1"/>
</dbReference>
<dbReference type="KEGG" id="mpec:B9O19_01926"/>
<dbReference type="SMART" id="SM00316">
    <property type="entry name" value="S1"/>
    <property type="match status" value="1"/>
</dbReference>
<accession>A0A2K9P479</accession>
<dbReference type="Pfam" id="PF00575">
    <property type="entry name" value="S1"/>
    <property type="match status" value="1"/>
</dbReference>
<dbReference type="PANTHER" id="PTHR10724">
    <property type="entry name" value="30S RIBOSOMAL PROTEIN S1"/>
    <property type="match status" value="1"/>
</dbReference>
<proteinExistence type="predicted"/>